<protein>
    <recommendedName>
        <fullName evidence="3">HEAT repeat domain-containing protein</fullName>
    </recommendedName>
</protein>
<organism evidence="1 2">
    <name type="scientific">Mucilaginibacter gynuensis</name>
    <dbReference type="NCBI Taxonomy" id="1302236"/>
    <lineage>
        <taxon>Bacteria</taxon>
        <taxon>Pseudomonadati</taxon>
        <taxon>Bacteroidota</taxon>
        <taxon>Sphingobacteriia</taxon>
        <taxon>Sphingobacteriales</taxon>
        <taxon>Sphingobacteriaceae</taxon>
        <taxon>Mucilaginibacter</taxon>
    </lineage>
</organism>
<sequence>MTQQELIKEISATMGKSRVVELVALLNKHRFPLTDLIDITFHTDKNIAFRASWMLENALIKDAGKYVEELNYLIAKFPEVSYPSCQRHYANIMIRLTARKASPLIKAKLDALDLEPVVEKLFDWMIDPKVLIAVKCSAAEALLHLSPRYNWIAEELANQLQFLMRNGSAAIQARGKMILKKIPPAP</sequence>
<dbReference type="EMBL" id="BAABFT010000002">
    <property type="protein sequence ID" value="GAA4315152.1"/>
    <property type="molecule type" value="Genomic_DNA"/>
</dbReference>
<dbReference type="Proteomes" id="UP001500582">
    <property type="component" value="Unassembled WGS sequence"/>
</dbReference>
<evidence type="ECO:0000313" key="2">
    <source>
        <dbReference type="Proteomes" id="UP001500582"/>
    </source>
</evidence>
<name>A0ABP8G137_9SPHI</name>
<proteinExistence type="predicted"/>
<evidence type="ECO:0000313" key="1">
    <source>
        <dbReference type="EMBL" id="GAA4315152.1"/>
    </source>
</evidence>
<dbReference type="RefSeq" id="WP_345210069.1">
    <property type="nucleotide sequence ID" value="NZ_BAABFT010000002.1"/>
</dbReference>
<gene>
    <name evidence="1" type="ORF">GCM10023149_11640</name>
</gene>
<evidence type="ECO:0008006" key="3">
    <source>
        <dbReference type="Google" id="ProtNLM"/>
    </source>
</evidence>
<reference evidence="2" key="1">
    <citation type="journal article" date="2019" name="Int. J. Syst. Evol. Microbiol.">
        <title>The Global Catalogue of Microorganisms (GCM) 10K type strain sequencing project: providing services to taxonomists for standard genome sequencing and annotation.</title>
        <authorList>
            <consortium name="The Broad Institute Genomics Platform"/>
            <consortium name="The Broad Institute Genome Sequencing Center for Infectious Disease"/>
            <person name="Wu L."/>
            <person name="Ma J."/>
        </authorList>
    </citation>
    <scope>NUCLEOTIDE SEQUENCE [LARGE SCALE GENOMIC DNA]</scope>
    <source>
        <strain evidence="2">JCM 17705</strain>
    </source>
</reference>
<accession>A0ABP8G137</accession>
<comment type="caution">
    <text evidence="1">The sequence shown here is derived from an EMBL/GenBank/DDBJ whole genome shotgun (WGS) entry which is preliminary data.</text>
</comment>
<keyword evidence="2" id="KW-1185">Reference proteome</keyword>